<dbReference type="GO" id="GO:0006357">
    <property type="term" value="P:regulation of transcription by RNA polymerase II"/>
    <property type="evidence" value="ECO:0007669"/>
    <property type="project" value="InterPro"/>
</dbReference>
<sequence>MREKGLSEAGGAGRTSMAVKLLFWELEKHLKSSSGASVVAIDNKIEQAMDLVKSHLMYAVREEVEVLKEQIKELMERNTQLEQENNLLKNLASPEQMAQFQAQVQTGGSPTSTAQPPISAPPGTTQLLPSSQNSGTSA</sequence>
<evidence type="ECO:0000256" key="6">
    <source>
        <dbReference type="ARBA" id="ARBA00023163"/>
    </source>
</evidence>
<dbReference type="AlphaFoldDB" id="A0A3B5K6J9"/>
<organism evidence="11 12">
    <name type="scientific">Takifugu rubripes</name>
    <name type="common">Japanese pufferfish</name>
    <name type="synonym">Fugu rubripes</name>
    <dbReference type="NCBI Taxonomy" id="31033"/>
    <lineage>
        <taxon>Eukaryota</taxon>
        <taxon>Metazoa</taxon>
        <taxon>Chordata</taxon>
        <taxon>Craniata</taxon>
        <taxon>Vertebrata</taxon>
        <taxon>Euteleostomi</taxon>
        <taxon>Actinopterygii</taxon>
        <taxon>Neopterygii</taxon>
        <taxon>Teleostei</taxon>
        <taxon>Neoteleostei</taxon>
        <taxon>Acanthomorphata</taxon>
        <taxon>Eupercaria</taxon>
        <taxon>Tetraodontiformes</taxon>
        <taxon>Tetradontoidea</taxon>
        <taxon>Tetraodontidae</taxon>
        <taxon>Takifugu</taxon>
    </lineage>
</organism>
<comment type="subcellular location">
    <subcellularLocation>
        <location evidence="2">Cytoplasm</location>
    </subcellularLocation>
    <subcellularLocation>
        <location evidence="1">Nucleus</location>
    </subcellularLocation>
</comment>
<comment type="similarity">
    <text evidence="3">Belongs to the TSC-22/Dip/Bun family.</text>
</comment>
<dbReference type="GO" id="GO:0008284">
    <property type="term" value="P:positive regulation of cell population proliferation"/>
    <property type="evidence" value="ECO:0007669"/>
    <property type="project" value="TreeGrafter"/>
</dbReference>
<dbReference type="InterPro" id="IPR000580">
    <property type="entry name" value="TSC22/Bun"/>
</dbReference>
<evidence type="ECO:0000256" key="8">
    <source>
        <dbReference type="ARBA" id="ARBA00039911"/>
    </source>
</evidence>
<dbReference type="GeneTree" id="ENSGT00940000159144"/>
<keyword evidence="6" id="KW-0804">Transcription</keyword>
<evidence type="ECO:0000256" key="5">
    <source>
        <dbReference type="ARBA" id="ARBA00023015"/>
    </source>
</evidence>
<reference evidence="11 12" key="1">
    <citation type="journal article" date="2011" name="Genome Biol. Evol.">
        <title>Integration of the genetic map and genome assembly of fugu facilitates insights into distinct features of genome evolution in teleosts and mammals.</title>
        <authorList>
            <person name="Kai W."/>
            <person name="Kikuchi K."/>
            <person name="Tohari S."/>
            <person name="Chew A.K."/>
            <person name="Tay A."/>
            <person name="Fujiwara A."/>
            <person name="Hosoya S."/>
            <person name="Suetake H."/>
            <person name="Naruse K."/>
            <person name="Brenner S."/>
            <person name="Suzuki Y."/>
            <person name="Venkatesh B."/>
        </authorList>
    </citation>
    <scope>NUCLEOTIDE SEQUENCE [LARGE SCALE GENOMIC DNA]</scope>
</reference>
<reference evidence="11" key="3">
    <citation type="submission" date="2025-09" db="UniProtKB">
        <authorList>
            <consortium name="Ensembl"/>
        </authorList>
    </citation>
    <scope>IDENTIFICATION</scope>
</reference>
<evidence type="ECO:0000256" key="9">
    <source>
        <dbReference type="SAM" id="Coils"/>
    </source>
</evidence>
<evidence type="ECO:0000313" key="12">
    <source>
        <dbReference type="Proteomes" id="UP000005226"/>
    </source>
</evidence>
<dbReference type="InterPro" id="IPR047862">
    <property type="entry name" value="TSC22/BUN_CS"/>
</dbReference>
<feature type="coiled-coil region" evidence="9">
    <location>
        <begin position="57"/>
        <end position="91"/>
    </location>
</feature>
<evidence type="ECO:0000256" key="7">
    <source>
        <dbReference type="ARBA" id="ARBA00023242"/>
    </source>
</evidence>
<dbReference type="GO" id="GO:0005634">
    <property type="term" value="C:nucleus"/>
    <property type="evidence" value="ECO:0007669"/>
    <property type="project" value="UniProtKB-SubCell"/>
</dbReference>
<keyword evidence="4" id="KW-0963">Cytoplasm</keyword>
<evidence type="ECO:0000256" key="4">
    <source>
        <dbReference type="ARBA" id="ARBA00022490"/>
    </source>
</evidence>
<dbReference type="FunFam" id="1.20.5.490:FF:000002">
    <property type="entry name" value="TSC22 domain family, member 1"/>
    <property type="match status" value="1"/>
</dbReference>
<dbReference type="RefSeq" id="XP_029695990.1">
    <property type="nucleotide sequence ID" value="XM_029840130.1"/>
</dbReference>
<keyword evidence="12" id="KW-1185">Reference proteome</keyword>
<dbReference type="GO" id="GO:0043066">
    <property type="term" value="P:negative regulation of apoptotic process"/>
    <property type="evidence" value="ECO:0007669"/>
    <property type="project" value="TreeGrafter"/>
</dbReference>
<feature type="region of interest" description="Disordered" evidence="10">
    <location>
        <begin position="94"/>
        <end position="138"/>
    </location>
</feature>
<evidence type="ECO:0000256" key="3">
    <source>
        <dbReference type="ARBA" id="ARBA00007908"/>
    </source>
</evidence>
<proteinExistence type="inferred from homology"/>
<dbReference type="Gene3D" id="1.20.5.490">
    <property type="entry name" value="Single helix bin"/>
    <property type="match status" value="1"/>
</dbReference>
<dbReference type="Pfam" id="PF01166">
    <property type="entry name" value="TSC22"/>
    <property type="match status" value="1"/>
</dbReference>
<feature type="compositionally biased region" description="Polar residues" evidence="10">
    <location>
        <begin position="96"/>
        <end position="138"/>
    </location>
</feature>
<evidence type="ECO:0000256" key="2">
    <source>
        <dbReference type="ARBA" id="ARBA00004496"/>
    </source>
</evidence>
<dbReference type="GO" id="GO:0005829">
    <property type="term" value="C:cytosol"/>
    <property type="evidence" value="ECO:0007669"/>
    <property type="project" value="TreeGrafter"/>
</dbReference>
<dbReference type="CDD" id="cd21938">
    <property type="entry name" value="ZIP_TSC22D1"/>
    <property type="match status" value="1"/>
</dbReference>
<protein>
    <recommendedName>
        <fullName evidence="8">TSC22 domain family protein 1</fullName>
    </recommendedName>
</protein>
<dbReference type="Proteomes" id="UP000005226">
    <property type="component" value="Chromosome 8"/>
</dbReference>
<dbReference type="Ensembl" id="ENSTRUT00000056047.2">
    <property type="protein sequence ID" value="ENSTRUP00000051028.2"/>
    <property type="gene ID" value="ENSTRUG00000024740.2"/>
</dbReference>
<dbReference type="PANTHER" id="PTHR46745">
    <property type="entry name" value="TSC22 DOMAIN FAMILY PROTEIN 1"/>
    <property type="match status" value="1"/>
</dbReference>
<dbReference type="SUPFAM" id="SSF58026">
    <property type="entry name" value="Delta-sleep-inducing peptide immunoreactive peptide"/>
    <property type="match status" value="1"/>
</dbReference>
<keyword evidence="7" id="KW-0539">Nucleus</keyword>
<dbReference type="PROSITE" id="PS01289">
    <property type="entry name" value="TSC22"/>
    <property type="match status" value="1"/>
</dbReference>
<keyword evidence="9" id="KW-0175">Coiled coil</keyword>
<dbReference type="GeneID" id="101071354"/>
<keyword evidence="5" id="KW-0805">Transcription regulation</keyword>
<dbReference type="STRING" id="31033.ENSTRUP00000083175"/>
<accession>A0A3B5K6J9</accession>
<evidence type="ECO:0000256" key="10">
    <source>
        <dbReference type="SAM" id="MobiDB-lite"/>
    </source>
</evidence>
<evidence type="ECO:0000313" key="11">
    <source>
        <dbReference type="Ensembl" id="ENSTRUP00000051028.2"/>
    </source>
</evidence>
<gene>
    <name evidence="11" type="primary">zgc:65895</name>
</gene>
<dbReference type="PANTHER" id="PTHR46745:SF1">
    <property type="entry name" value="TSC22 DOMAIN FAMILY PROTEIN 1"/>
    <property type="match status" value="1"/>
</dbReference>
<name>A0A3B5K6J9_TAKRU</name>
<reference evidence="11" key="2">
    <citation type="submission" date="2025-08" db="UniProtKB">
        <authorList>
            <consortium name="Ensembl"/>
        </authorList>
    </citation>
    <scope>IDENTIFICATION</scope>
</reference>
<evidence type="ECO:0000256" key="1">
    <source>
        <dbReference type="ARBA" id="ARBA00004123"/>
    </source>
</evidence>